<dbReference type="PANTHER" id="PTHR47572">
    <property type="entry name" value="LIPOPROTEIN-RELATED"/>
    <property type="match status" value="1"/>
</dbReference>
<evidence type="ECO:0000313" key="4">
    <source>
        <dbReference type="Proteomes" id="UP001365405"/>
    </source>
</evidence>
<dbReference type="Proteomes" id="UP001365405">
    <property type="component" value="Unassembled WGS sequence"/>
</dbReference>
<reference evidence="3 4" key="1">
    <citation type="submission" date="2024-04" db="EMBL/GenBank/DDBJ databases">
        <title>Novel species of the genus Ideonella isolated from streams.</title>
        <authorList>
            <person name="Lu H."/>
        </authorList>
    </citation>
    <scope>NUCLEOTIDE SEQUENCE [LARGE SCALE GENOMIC DNA]</scope>
    <source>
        <strain evidence="3 4">DXS22W</strain>
    </source>
</reference>
<dbReference type="InterPro" id="IPR013658">
    <property type="entry name" value="SGL"/>
</dbReference>
<dbReference type="InterPro" id="IPR051262">
    <property type="entry name" value="SMP-30/CGR1_Lactonase"/>
</dbReference>
<comment type="caution">
    <text evidence="3">The sequence shown here is derived from an EMBL/GenBank/DDBJ whole genome shotgun (WGS) entry which is preliminary data.</text>
</comment>
<dbReference type="SUPFAM" id="SSF63829">
    <property type="entry name" value="Calcium-dependent phosphotriesterase"/>
    <property type="match status" value="1"/>
</dbReference>
<protein>
    <submittedName>
        <fullName evidence="3">SMP-30/gluconolactonase/LRE family protein</fullName>
    </submittedName>
</protein>
<dbReference type="Gene3D" id="2.120.10.30">
    <property type="entry name" value="TolB, C-terminal domain"/>
    <property type="match status" value="1"/>
</dbReference>
<organism evidence="3 4">
    <name type="scientific">Pseudaquabacterium inlustre</name>
    <dbReference type="NCBI Taxonomy" id="2984192"/>
    <lineage>
        <taxon>Bacteria</taxon>
        <taxon>Pseudomonadati</taxon>
        <taxon>Pseudomonadota</taxon>
        <taxon>Betaproteobacteria</taxon>
        <taxon>Burkholderiales</taxon>
        <taxon>Sphaerotilaceae</taxon>
        <taxon>Pseudaquabacterium</taxon>
    </lineage>
</organism>
<sequence>MTVSLTEGPAVPFSPSTRYPDPTVEILHPSFAALRVYSSSVEQIASGCRWAEGPQWFGDHRCLLWSDIPNNRILRWDAATGAVTPFRMPSNHANGLARDAQGRLLACEHLTRRVTRTEHDGRITVLAERIDGTAGGARLNSPNDIVCQRDGTVWFTDPEFGIHGWWEGEPGTPAPHQGVYRIDAVTGRVDCMLTDLAGPNGLAFSPDERVLYVVESRATPTRKIWAWDVGNGGALTNQRLHIQADGAEAFDGIAVDADGRIWAGLGSDGRAGAPSEDLDGVRCYGLDGRPIGHIHLPERCANLCFGGDRRNRLFMAASHSVYMLAVNTQGA</sequence>
<evidence type="ECO:0000259" key="2">
    <source>
        <dbReference type="Pfam" id="PF08450"/>
    </source>
</evidence>
<feature type="domain" description="SMP-30/Gluconolactonase/LRE-like region" evidence="2">
    <location>
        <begin position="50"/>
        <end position="318"/>
    </location>
</feature>
<evidence type="ECO:0000313" key="3">
    <source>
        <dbReference type="EMBL" id="MEK8049248.1"/>
    </source>
</evidence>
<name>A0ABU9CBW8_9BURK</name>
<gene>
    <name evidence="3" type="ORF">AACH10_03255</name>
</gene>
<dbReference type="PRINTS" id="PR01790">
    <property type="entry name" value="SMP30FAMILY"/>
</dbReference>
<keyword evidence="1" id="KW-0378">Hydrolase</keyword>
<dbReference type="Pfam" id="PF08450">
    <property type="entry name" value="SGL"/>
    <property type="match status" value="1"/>
</dbReference>
<dbReference type="RefSeq" id="WP_341408919.1">
    <property type="nucleotide sequence ID" value="NZ_JBBUTH010000001.1"/>
</dbReference>
<accession>A0ABU9CBW8</accession>
<dbReference type="InterPro" id="IPR005511">
    <property type="entry name" value="SMP-30"/>
</dbReference>
<dbReference type="PANTHER" id="PTHR47572:SF4">
    <property type="entry name" value="LACTONASE DRP35"/>
    <property type="match status" value="1"/>
</dbReference>
<evidence type="ECO:0000256" key="1">
    <source>
        <dbReference type="ARBA" id="ARBA00022801"/>
    </source>
</evidence>
<keyword evidence="4" id="KW-1185">Reference proteome</keyword>
<proteinExistence type="predicted"/>
<dbReference type="EMBL" id="JBBUTH010000001">
    <property type="protein sequence ID" value="MEK8049248.1"/>
    <property type="molecule type" value="Genomic_DNA"/>
</dbReference>
<dbReference type="InterPro" id="IPR011042">
    <property type="entry name" value="6-blade_b-propeller_TolB-like"/>
</dbReference>